<proteinExistence type="predicted"/>
<comment type="caution">
    <text evidence="1">The sequence shown here is derived from an EMBL/GenBank/DDBJ whole genome shotgun (WGS) entry which is preliminary data.</text>
</comment>
<sequence length="643" mass="69751">MSEMNTARLHALLSPDAPPFALLHRPHSAGHDDVELLLGDVTEVPGLGDLPLPSGPPSQSADGRHDLVVLVPYRQIAERGYAHQDDGTPLLAMTVDEQTRLSVAETLATVPDRPFEVADAGFDTDDAEYETIVRKIMSEEIGRGEGANFVIKRSFVTTVQGPPTEAALTVFRRLLAGEAGAYWTFLVHTGTRTLVGATPERHVALNDGTVTMTPISGTYRYPAAGPTVPGTLRFLADPKETDELYMVVDEELKMMARICEPGVRTEGPYLRQMTRLAHTEYHLSGRTTLEVGEILRETMFVPTVTGSPLENACRVINRYETEGRAYYSGVLAVIGRDGAGTRRMDSAVLIRCADIDARSRLRIGVGATLVRHSDPGSEVAETRAKAAAVLQALHGGVEQGAAEGPALAADPAVLSALADRNRTLARFWLDPFDEEAHRGHREVLAGRRVLLIDGEDTFTAMLAHQLLALGLRVIVRRFDESYEPAGHDLVIVGPGPGDPRERNHPKIAALRRTVRELLAERRPLLAVCLGHQVLCAELGLELIRKNPPNQGVRRVIDLFGSPAGLGFYNTYAALSPADRLSAPQVPEGIDVSRDPDSGEVHALRGERLRSTQFHPESLLSEDGLRILADDLSALLSAPVRATG</sequence>
<evidence type="ECO:0000313" key="2">
    <source>
        <dbReference type="Proteomes" id="UP001375539"/>
    </source>
</evidence>
<protein>
    <submittedName>
        <fullName evidence="1">Anthranilate synthase family protein</fullName>
    </submittedName>
</protein>
<organism evidence="1 2">
    <name type="scientific">Streptomyces pratisoli</name>
    <dbReference type="NCBI Taxonomy" id="3139917"/>
    <lineage>
        <taxon>Bacteria</taxon>
        <taxon>Bacillati</taxon>
        <taxon>Actinomycetota</taxon>
        <taxon>Actinomycetes</taxon>
        <taxon>Kitasatosporales</taxon>
        <taxon>Streptomycetaceae</taxon>
        <taxon>Streptomyces</taxon>
    </lineage>
</organism>
<accession>A0ACC6QR76</accession>
<reference evidence="1" key="1">
    <citation type="submission" date="2024-03" db="EMBL/GenBank/DDBJ databases">
        <title>Novel Streptomyces species of biotechnological and ecological value are a feature of Machair soil.</title>
        <authorList>
            <person name="Prole J.R."/>
            <person name="Goodfellow M."/>
            <person name="Allenby N."/>
            <person name="Ward A.C."/>
        </authorList>
    </citation>
    <scope>NUCLEOTIDE SEQUENCE</scope>
    <source>
        <strain evidence="1">MS1.AVA.4</strain>
    </source>
</reference>
<evidence type="ECO:0000313" key="1">
    <source>
        <dbReference type="EMBL" id="MEJ8660332.1"/>
    </source>
</evidence>
<name>A0ACC6QR76_9ACTN</name>
<dbReference type="EMBL" id="JBBKAI010000002">
    <property type="protein sequence ID" value="MEJ8660332.1"/>
    <property type="molecule type" value="Genomic_DNA"/>
</dbReference>
<gene>
    <name evidence="1" type="ORF">WKI58_28085</name>
</gene>
<keyword evidence="2" id="KW-1185">Reference proteome</keyword>
<dbReference type="Proteomes" id="UP001375539">
    <property type="component" value="Unassembled WGS sequence"/>
</dbReference>